<feature type="non-terminal residue" evidence="1">
    <location>
        <position position="19"/>
    </location>
</feature>
<name>A0A392Q641_9FABA</name>
<reference evidence="1 2" key="1">
    <citation type="journal article" date="2018" name="Front. Plant Sci.">
        <title>Red Clover (Trifolium pratense) and Zigzag Clover (T. medium) - A Picture of Genomic Similarities and Differences.</title>
        <authorList>
            <person name="Dluhosova J."/>
            <person name="Istvanek J."/>
            <person name="Nedelnik J."/>
            <person name="Repkova J."/>
        </authorList>
    </citation>
    <scope>NUCLEOTIDE SEQUENCE [LARGE SCALE GENOMIC DNA]</scope>
    <source>
        <strain evidence="2">cv. 10/8</strain>
        <tissue evidence="1">Leaf</tissue>
    </source>
</reference>
<evidence type="ECO:0000313" key="1">
    <source>
        <dbReference type="EMBL" id="MCI19190.1"/>
    </source>
</evidence>
<evidence type="ECO:0000313" key="2">
    <source>
        <dbReference type="Proteomes" id="UP000265520"/>
    </source>
</evidence>
<proteinExistence type="predicted"/>
<accession>A0A392Q641</accession>
<dbReference type="EMBL" id="LXQA010113640">
    <property type="protein sequence ID" value="MCI19190.1"/>
    <property type="molecule type" value="Genomic_DNA"/>
</dbReference>
<sequence>MQEFGGNTGDMDDDEGGGL</sequence>
<organism evidence="1 2">
    <name type="scientific">Trifolium medium</name>
    <dbReference type="NCBI Taxonomy" id="97028"/>
    <lineage>
        <taxon>Eukaryota</taxon>
        <taxon>Viridiplantae</taxon>
        <taxon>Streptophyta</taxon>
        <taxon>Embryophyta</taxon>
        <taxon>Tracheophyta</taxon>
        <taxon>Spermatophyta</taxon>
        <taxon>Magnoliopsida</taxon>
        <taxon>eudicotyledons</taxon>
        <taxon>Gunneridae</taxon>
        <taxon>Pentapetalae</taxon>
        <taxon>rosids</taxon>
        <taxon>fabids</taxon>
        <taxon>Fabales</taxon>
        <taxon>Fabaceae</taxon>
        <taxon>Papilionoideae</taxon>
        <taxon>50 kb inversion clade</taxon>
        <taxon>NPAAA clade</taxon>
        <taxon>Hologalegina</taxon>
        <taxon>IRL clade</taxon>
        <taxon>Trifolieae</taxon>
        <taxon>Trifolium</taxon>
    </lineage>
</organism>
<dbReference type="Proteomes" id="UP000265520">
    <property type="component" value="Unassembled WGS sequence"/>
</dbReference>
<comment type="caution">
    <text evidence="1">The sequence shown here is derived from an EMBL/GenBank/DDBJ whole genome shotgun (WGS) entry which is preliminary data.</text>
</comment>
<protein>
    <submittedName>
        <fullName evidence="1">Uncharacterized protein</fullName>
    </submittedName>
</protein>
<keyword evidence="2" id="KW-1185">Reference proteome</keyword>
<dbReference type="AlphaFoldDB" id="A0A392Q641"/>